<keyword evidence="1" id="KW-0488">Methylation</keyword>
<dbReference type="EMBL" id="JACORT010000006">
    <property type="protein sequence ID" value="MBC5784455.1"/>
    <property type="molecule type" value="Genomic_DNA"/>
</dbReference>
<keyword evidence="2" id="KW-1133">Transmembrane helix</keyword>
<dbReference type="GO" id="GO:0015627">
    <property type="term" value="C:type II protein secretion system complex"/>
    <property type="evidence" value="ECO:0007669"/>
    <property type="project" value="InterPro"/>
</dbReference>
<keyword evidence="2" id="KW-0472">Membrane</keyword>
<evidence type="ECO:0000313" key="3">
    <source>
        <dbReference type="EMBL" id="MBC5784455.1"/>
    </source>
</evidence>
<gene>
    <name evidence="3" type="ORF">H8N03_16020</name>
</gene>
<reference evidence="3" key="1">
    <citation type="submission" date="2020-08" db="EMBL/GenBank/DDBJ databases">
        <title>Ramlibacter sp. USB13 16S ribosomal RNA gene genome sequencing and assembly.</title>
        <authorList>
            <person name="Kang M."/>
        </authorList>
    </citation>
    <scope>NUCLEOTIDE SEQUENCE</scope>
    <source>
        <strain evidence="3">USB13</strain>
    </source>
</reference>
<dbReference type="Pfam" id="PF07963">
    <property type="entry name" value="N_methyl"/>
    <property type="match status" value="1"/>
</dbReference>
<dbReference type="InterPro" id="IPR012902">
    <property type="entry name" value="N_methyl_site"/>
</dbReference>
<protein>
    <submittedName>
        <fullName evidence="3">Type II secretion system protein</fullName>
    </submittedName>
</protein>
<proteinExistence type="predicted"/>
<sequence>MQGRRARGFTVIEMVVTVAIIGLLASIALPLAELTVQRAREHELRRSLREIRTAIDAYKQATDAGRVAKLADASGYPPSLDVLVDGVPDARDPGKRPIYFLRRLPRDPFHEAAQDRPADTWGVRAYDSPPDAPRAGKDVFDVYSRSTATGINGVPYREW</sequence>
<dbReference type="PANTHER" id="PTHR30093">
    <property type="entry name" value="GENERAL SECRETION PATHWAY PROTEIN G"/>
    <property type="match status" value="1"/>
</dbReference>
<comment type="caution">
    <text evidence="3">The sequence shown here is derived from an EMBL/GenBank/DDBJ whole genome shotgun (WGS) entry which is preliminary data.</text>
</comment>
<accession>A0A923MSN4</accession>
<evidence type="ECO:0000256" key="2">
    <source>
        <dbReference type="SAM" id="Phobius"/>
    </source>
</evidence>
<name>A0A923MSN4_9BURK</name>
<dbReference type="SUPFAM" id="SSF54523">
    <property type="entry name" value="Pili subunits"/>
    <property type="match status" value="1"/>
</dbReference>
<dbReference type="NCBIfam" id="TIGR02532">
    <property type="entry name" value="IV_pilin_GFxxxE"/>
    <property type="match status" value="1"/>
</dbReference>
<dbReference type="InterPro" id="IPR045584">
    <property type="entry name" value="Pilin-like"/>
</dbReference>
<dbReference type="PANTHER" id="PTHR30093:SF47">
    <property type="entry name" value="TYPE IV PILUS NON-CORE MINOR PILIN PILE"/>
    <property type="match status" value="1"/>
</dbReference>
<feature type="transmembrane region" description="Helical" evidence="2">
    <location>
        <begin position="12"/>
        <end position="32"/>
    </location>
</feature>
<dbReference type="GO" id="GO:0015628">
    <property type="term" value="P:protein secretion by the type II secretion system"/>
    <property type="evidence" value="ECO:0007669"/>
    <property type="project" value="InterPro"/>
</dbReference>
<keyword evidence="4" id="KW-1185">Reference proteome</keyword>
<dbReference type="AlphaFoldDB" id="A0A923MSN4"/>
<dbReference type="Proteomes" id="UP000608513">
    <property type="component" value="Unassembled WGS sequence"/>
</dbReference>
<dbReference type="PRINTS" id="PR00813">
    <property type="entry name" value="BCTERIALGSPG"/>
</dbReference>
<evidence type="ECO:0000313" key="4">
    <source>
        <dbReference type="Proteomes" id="UP000608513"/>
    </source>
</evidence>
<dbReference type="Gene3D" id="3.30.700.10">
    <property type="entry name" value="Glycoprotein, Type 4 Pilin"/>
    <property type="match status" value="1"/>
</dbReference>
<organism evidence="3 4">
    <name type="scientific">Ramlibacter cellulosilyticus</name>
    <dbReference type="NCBI Taxonomy" id="2764187"/>
    <lineage>
        <taxon>Bacteria</taxon>
        <taxon>Pseudomonadati</taxon>
        <taxon>Pseudomonadota</taxon>
        <taxon>Betaproteobacteria</taxon>
        <taxon>Burkholderiales</taxon>
        <taxon>Comamonadaceae</taxon>
        <taxon>Ramlibacter</taxon>
    </lineage>
</organism>
<evidence type="ECO:0000256" key="1">
    <source>
        <dbReference type="ARBA" id="ARBA00022481"/>
    </source>
</evidence>
<dbReference type="RefSeq" id="WP_187077227.1">
    <property type="nucleotide sequence ID" value="NZ_JACORT010000006.1"/>
</dbReference>
<dbReference type="InterPro" id="IPR000983">
    <property type="entry name" value="Bac_GSPG_pilin"/>
</dbReference>
<keyword evidence="2" id="KW-0812">Transmembrane</keyword>